<reference evidence="2 3" key="1">
    <citation type="submission" date="2020-07" db="EMBL/GenBank/DDBJ databases">
        <title>Sequencing the genomes of 1000 actinobacteria strains.</title>
        <authorList>
            <person name="Klenk H.-P."/>
        </authorList>
    </citation>
    <scope>NUCLEOTIDE SEQUENCE [LARGE SCALE GENOMIC DNA]</scope>
    <source>
        <strain evidence="2 3">DSM 17380</strain>
    </source>
</reference>
<feature type="compositionally biased region" description="Pro residues" evidence="1">
    <location>
        <begin position="28"/>
        <end position="44"/>
    </location>
</feature>
<dbReference type="RefSeq" id="WP_185987635.1">
    <property type="nucleotide sequence ID" value="NZ_BAAALZ010000001.1"/>
</dbReference>
<sequence length="183" mass="20630">MTKTHEVDGEAVEASVTTGRTRGSRPNATPPPPPPPQVRQPLPSPINWWKLDDEESAETLEVLGEWVPELVRRYGLRDSVVPPCWFLHEALVQELLALFQYRNQQQVEPTAPPSAMLDFHYQFDLAIRRLTSWTTSTGCNSAEHHDTTPAVWVMPGSVRNSNWVVDFEDYVKTVRAGNAGVKE</sequence>
<dbReference type="Proteomes" id="UP000586095">
    <property type="component" value="Unassembled WGS sequence"/>
</dbReference>
<accession>A0A852REN6</accession>
<name>A0A852REN6_9MICO</name>
<feature type="region of interest" description="Disordered" evidence="1">
    <location>
        <begin position="1"/>
        <end position="45"/>
    </location>
</feature>
<evidence type="ECO:0000313" key="2">
    <source>
        <dbReference type="EMBL" id="NYD27836.1"/>
    </source>
</evidence>
<dbReference type="EMBL" id="JACCBD010000001">
    <property type="protein sequence ID" value="NYD27836.1"/>
    <property type="molecule type" value="Genomic_DNA"/>
</dbReference>
<keyword evidence="3" id="KW-1185">Reference proteome</keyword>
<dbReference type="AlphaFoldDB" id="A0A852REN6"/>
<evidence type="ECO:0000313" key="3">
    <source>
        <dbReference type="Proteomes" id="UP000586095"/>
    </source>
</evidence>
<organism evidence="2 3">
    <name type="scientific">Leucobacter aridicollis</name>
    <dbReference type="NCBI Taxonomy" id="283878"/>
    <lineage>
        <taxon>Bacteria</taxon>
        <taxon>Bacillati</taxon>
        <taxon>Actinomycetota</taxon>
        <taxon>Actinomycetes</taxon>
        <taxon>Micrococcales</taxon>
        <taxon>Microbacteriaceae</taxon>
        <taxon>Leucobacter</taxon>
    </lineage>
</organism>
<protein>
    <submittedName>
        <fullName evidence="2">Uncharacterized protein</fullName>
    </submittedName>
</protein>
<comment type="caution">
    <text evidence="2">The sequence shown here is derived from an EMBL/GenBank/DDBJ whole genome shotgun (WGS) entry which is preliminary data.</text>
</comment>
<gene>
    <name evidence="2" type="ORF">BJ960_002639</name>
</gene>
<proteinExistence type="predicted"/>
<evidence type="ECO:0000256" key="1">
    <source>
        <dbReference type="SAM" id="MobiDB-lite"/>
    </source>
</evidence>